<evidence type="ECO:0000256" key="6">
    <source>
        <dbReference type="SAM" id="MobiDB-lite"/>
    </source>
</evidence>
<dbReference type="PANTHER" id="PTHR43409">
    <property type="entry name" value="ANAEROBIC MAGNESIUM-PROTOPORPHYRIN IX MONOMETHYL ESTER CYCLASE-RELATED"/>
    <property type="match status" value="1"/>
</dbReference>
<dbReference type="PANTHER" id="PTHR43409:SF9">
    <property type="entry name" value="BLR2995 PROTEIN"/>
    <property type="match status" value="1"/>
</dbReference>
<dbReference type="EMBL" id="JBHLUE010000020">
    <property type="protein sequence ID" value="MFC0567294.1"/>
    <property type="molecule type" value="Genomic_DNA"/>
</dbReference>
<feature type="region of interest" description="Disordered" evidence="6">
    <location>
        <begin position="519"/>
        <end position="572"/>
    </location>
</feature>
<dbReference type="SFLD" id="SFLDG01123">
    <property type="entry name" value="methyltransferase_(Class_B)"/>
    <property type="match status" value="1"/>
</dbReference>
<dbReference type="InterPro" id="IPR034530">
    <property type="entry name" value="HpnP-like"/>
</dbReference>
<organism evidence="8 9">
    <name type="scientific">Plantactinospora siamensis</name>
    <dbReference type="NCBI Taxonomy" id="555372"/>
    <lineage>
        <taxon>Bacteria</taxon>
        <taxon>Bacillati</taxon>
        <taxon>Actinomycetota</taxon>
        <taxon>Actinomycetes</taxon>
        <taxon>Micromonosporales</taxon>
        <taxon>Micromonosporaceae</taxon>
        <taxon>Plantactinospora</taxon>
    </lineage>
</organism>
<dbReference type="SUPFAM" id="SSF102114">
    <property type="entry name" value="Radical SAM enzymes"/>
    <property type="match status" value="1"/>
</dbReference>
<evidence type="ECO:0000256" key="3">
    <source>
        <dbReference type="ARBA" id="ARBA00022723"/>
    </source>
</evidence>
<keyword evidence="4" id="KW-0408">Iron</keyword>
<dbReference type="InterPro" id="IPR023404">
    <property type="entry name" value="rSAM_horseshoe"/>
</dbReference>
<dbReference type="Pfam" id="PF13282">
    <property type="entry name" value="DUF4070"/>
    <property type="match status" value="1"/>
</dbReference>
<comment type="caution">
    <text evidence="8">The sequence shown here is derived from an EMBL/GenBank/DDBJ whole genome shotgun (WGS) entry which is preliminary data.</text>
</comment>
<protein>
    <submittedName>
        <fullName evidence="8">B12-binding domain-containing radical SAM protein</fullName>
    </submittedName>
</protein>
<dbReference type="InterPro" id="IPR006638">
    <property type="entry name" value="Elp3/MiaA/NifB-like_rSAM"/>
</dbReference>
<reference evidence="8 9" key="1">
    <citation type="submission" date="2024-09" db="EMBL/GenBank/DDBJ databases">
        <authorList>
            <person name="Sun Q."/>
            <person name="Mori K."/>
        </authorList>
    </citation>
    <scope>NUCLEOTIDE SEQUENCE [LARGE SCALE GENOMIC DNA]</scope>
    <source>
        <strain evidence="8 9">TBRC 2205</strain>
    </source>
</reference>
<evidence type="ECO:0000256" key="1">
    <source>
        <dbReference type="ARBA" id="ARBA00001966"/>
    </source>
</evidence>
<dbReference type="RefSeq" id="WP_377342586.1">
    <property type="nucleotide sequence ID" value="NZ_JBHLUE010000020.1"/>
</dbReference>
<accession>A0ABV6P2U1</accession>
<dbReference type="Pfam" id="PF04055">
    <property type="entry name" value="Radical_SAM"/>
    <property type="match status" value="1"/>
</dbReference>
<keyword evidence="2" id="KW-0949">S-adenosyl-L-methionine</keyword>
<evidence type="ECO:0000256" key="4">
    <source>
        <dbReference type="ARBA" id="ARBA00023004"/>
    </source>
</evidence>
<proteinExistence type="predicted"/>
<dbReference type="InterPro" id="IPR025274">
    <property type="entry name" value="DUF4070"/>
</dbReference>
<feature type="domain" description="Radical SAM core" evidence="7">
    <location>
        <begin position="179"/>
        <end position="399"/>
    </location>
</feature>
<dbReference type="SFLD" id="SFLDG01082">
    <property type="entry name" value="B12-binding_domain_containing"/>
    <property type="match status" value="1"/>
</dbReference>
<evidence type="ECO:0000256" key="5">
    <source>
        <dbReference type="ARBA" id="ARBA00023014"/>
    </source>
</evidence>
<keyword evidence="3" id="KW-0479">Metal-binding</keyword>
<dbReference type="InterPro" id="IPR034466">
    <property type="entry name" value="Methyltransferase_Class_B"/>
</dbReference>
<sequence length="572" mass="62901">MRDRRDDTGGAGPARRVLAVSPRYARSFGTFDHAFPLLGVAAFMPPQGLLTVAGFLPPHWPVRFVDENVRPLTDADLEWAEIVLISGMHVQRERTRAIAARAAALGRVCVLGGPSVSADPDLYPEVDLLHVGELGDATVELVARLGADPGRPARQEIYRTADRLPLADFPQPRYDLIDPADYLLASVQFSSGCPFRCEFCDIPALYGQRPRRKSVPAVLAELDALLARGNPGSVYFVDDNFIADPRAAVELLTGLVQWQRDRGYPVTFACEATMNLAKRTDILAKMREAAFTTVFMGVESPDLAGLRLMRKTQNLATPLEVAVATLNRHGLEVVAGIILGLDTDDERSGQRVLDFIATTRIPMLTINLLHALPRTPLWDRLSAAGRIVPAEAGRESNVDFLRPYDAVVADWRRTVTTAFRPEALYERFAYQLTHTYPNRLPRPARRPEARELRRGLAILARTLWHAGVRSGYRRTFWRTARPLLRRLELEHLVHIAVVAHHLSTFAAEVAAGRAEKCFYNPRPEDARPARPATPTAALGGDGAAAPTPAPVDPEIVLPEKGVAAGNPPTTTP</sequence>
<evidence type="ECO:0000313" key="8">
    <source>
        <dbReference type="EMBL" id="MFC0567294.1"/>
    </source>
</evidence>
<keyword evidence="5" id="KW-0411">Iron-sulfur</keyword>
<evidence type="ECO:0000256" key="2">
    <source>
        <dbReference type="ARBA" id="ARBA00022691"/>
    </source>
</evidence>
<gene>
    <name evidence="8" type="ORF">ACFFHU_24535</name>
</gene>
<dbReference type="PROSITE" id="PS51918">
    <property type="entry name" value="RADICAL_SAM"/>
    <property type="match status" value="1"/>
</dbReference>
<dbReference type="SMART" id="SM00729">
    <property type="entry name" value="Elp3"/>
    <property type="match status" value="1"/>
</dbReference>
<comment type="cofactor">
    <cofactor evidence="1">
        <name>[4Fe-4S] cluster</name>
        <dbReference type="ChEBI" id="CHEBI:49883"/>
    </cofactor>
</comment>
<feature type="compositionally biased region" description="Low complexity" evidence="6">
    <location>
        <begin position="529"/>
        <end position="546"/>
    </location>
</feature>
<dbReference type="SFLD" id="SFLDF00303">
    <property type="entry name" value="hopanoid_C2-methyltransferase"/>
    <property type="match status" value="1"/>
</dbReference>
<evidence type="ECO:0000259" key="7">
    <source>
        <dbReference type="PROSITE" id="PS51918"/>
    </source>
</evidence>
<name>A0ABV6P2U1_9ACTN</name>
<dbReference type="InterPro" id="IPR007197">
    <property type="entry name" value="rSAM"/>
</dbReference>
<dbReference type="Proteomes" id="UP001589894">
    <property type="component" value="Unassembled WGS sequence"/>
</dbReference>
<dbReference type="Gene3D" id="3.80.30.20">
    <property type="entry name" value="tm_1862 like domain"/>
    <property type="match status" value="1"/>
</dbReference>
<evidence type="ECO:0000313" key="9">
    <source>
        <dbReference type="Proteomes" id="UP001589894"/>
    </source>
</evidence>
<dbReference type="SFLD" id="SFLDS00029">
    <property type="entry name" value="Radical_SAM"/>
    <property type="match status" value="1"/>
</dbReference>
<dbReference type="CDD" id="cd01335">
    <property type="entry name" value="Radical_SAM"/>
    <property type="match status" value="1"/>
</dbReference>
<dbReference type="InterPro" id="IPR051198">
    <property type="entry name" value="BchE-like"/>
</dbReference>
<keyword evidence="9" id="KW-1185">Reference proteome</keyword>
<dbReference type="InterPro" id="IPR058240">
    <property type="entry name" value="rSAM_sf"/>
</dbReference>